<dbReference type="AlphaFoldDB" id="A0A9P6X3D2"/>
<dbReference type="Proteomes" id="UP000716291">
    <property type="component" value="Unassembled WGS sequence"/>
</dbReference>
<comment type="caution">
    <text evidence="1">The sequence shown here is derived from an EMBL/GenBank/DDBJ whole genome shotgun (WGS) entry which is preliminary data.</text>
</comment>
<dbReference type="EMBL" id="JAANQT010001765">
    <property type="protein sequence ID" value="KAG1304028.1"/>
    <property type="molecule type" value="Genomic_DNA"/>
</dbReference>
<evidence type="ECO:0000313" key="2">
    <source>
        <dbReference type="Proteomes" id="UP000716291"/>
    </source>
</evidence>
<gene>
    <name evidence="1" type="ORF">G6F64_009561</name>
</gene>
<organism evidence="1 2">
    <name type="scientific">Rhizopus oryzae</name>
    <name type="common">Mucormycosis agent</name>
    <name type="synonym">Rhizopus arrhizus var. delemar</name>
    <dbReference type="NCBI Taxonomy" id="64495"/>
    <lineage>
        <taxon>Eukaryota</taxon>
        <taxon>Fungi</taxon>
        <taxon>Fungi incertae sedis</taxon>
        <taxon>Mucoromycota</taxon>
        <taxon>Mucoromycotina</taxon>
        <taxon>Mucoromycetes</taxon>
        <taxon>Mucorales</taxon>
        <taxon>Mucorineae</taxon>
        <taxon>Rhizopodaceae</taxon>
        <taxon>Rhizopus</taxon>
    </lineage>
</organism>
<dbReference type="OrthoDB" id="10269550at2759"/>
<protein>
    <submittedName>
        <fullName evidence="1">Uncharacterized protein</fullName>
    </submittedName>
</protein>
<keyword evidence="2" id="KW-1185">Reference proteome</keyword>
<sequence>MPSITPLATINVKEKPLRVLLDPDWMVHALDLLGRLTGQSSVFKQASSSKRGQVMPIVSGCEGTGVHQTPVDDHEPENREPSAVLTCDGVRFVLGDECIRLEPIKR</sequence>
<reference evidence="1" key="1">
    <citation type="journal article" date="2020" name="Microb. Genom.">
        <title>Genetic diversity of clinical and environmental Mucorales isolates obtained from an investigation of mucormycosis cases among solid organ transplant recipients.</title>
        <authorList>
            <person name="Nguyen M.H."/>
            <person name="Kaul D."/>
            <person name="Muto C."/>
            <person name="Cheng S.J."/>
            <person name="Richter R.A."/>
            <person name="Bruno V.M."/>
            <person name="Liu G."/>
            <person name="Beyhan S."/>
            <person name="Sundermann A.J."/>
            <person name="Mounaud S."/>
            <person name="Pasculle A.W."/>
            <person name="Nierman W.C."/>
            <person name="Driscoll E."/>
            <person name="Cumbie R."/>
            <person name="Clancy C.J."/>
            <person name="Dupont C.L."/>
        </authorList>
    </citation>
    <scope>NUCLEOTIDE SEQUENCE</scope>
    <source>
        <strain evidence="1">GL11</strain>
    </source>
</reference>
<name>A0A9P6X3D2_RHIOR</name>
<accession>A0A9P6X3D2</accession>
<proteinExistence type="predicted"/>
<evidence type="ECO:0000313" key="1">
    <source>
        <dbReference type="EMBL" id="KAG1304028.1"/>
    </source>
</evidence>